<evidence type="ECO:0000313" key="2">
    <source>
        <dbReference type="Proteomes" id="UP000838878"/>
    </source>
</evidence>
<feature type="non-terminal residue" evidence="1">
    <location>
        <position position="197"/>
    </location>
</feature>
<dbReference type="Proteomes" id="UP000838878">
    <property type="component" value="Chromosome 13"/>
</dbReference>
<dbReference type="OrthoDB" id="7492344at2759"/>
<keyword evidence="2" id="KW-1185">Reference proteome</keyword>
<name>A0A8J9YAK0_9NEOP</name>
<evidence type="ECO:0000313" key="1">
    <source>
        <dbReference type="EMBL" id="CAH0719295.1"/>
    </source>
</evidence>
<dbReference type="AlphaFoldDB" id="A0A8J9YAK0"/>
<organism evidence="1 2">
    <name type="scientific">Brenthis ino</name>
    <name type="common">lesser marbled fritillary</name>
    <dbReference type="NCBI Taxonomy" id="405034"/>
    <lineage>
        <taxon>Eukaryota</taxon>
        <taxon>Metazoa</taxon>
        <taxon>Ecdysozoa</taxon>
        <taxon>Arthropoda</taxon>
        <taxon>Hexapoda</taxon>
        <taxon>Insecta</taxon>
        <taxon>Pterygota</taxon>
        <taxon>Neoptera</taxon>
        <taxon>Endopterygota</taxon>
        <taxon>Lepidoptera</taxon>
        <taxon>Glossata</taxon>
        <taxon>Ditrysia</taxon>
        <taxon>Papilionoidea</taxon>
        <taxon>Nymphalidae</taxon>
        <taxon>Heliconiinae</taxon>
        <taxon>Argynnini</taxon>
        <taxon>Brenthis</taxon>
    </lineage>
</organism>
<reference evidence="1" key="1">
    <citation type="submission" date="2021-12" db="EMBL/GenBank/DDBJ databases">
        <authorList>
            <person name="Martin H S."/>
        </authorList>
    </citation>
    <scope>NUCLEOTIDE SEQUENCE</scope>
</reference>
<gene>
    <name evidence="1" type="ORF">BINO364_LOCUS5659</name>
</gene>
<protein>
    <submittedName>
        <fullName evidence="1">Uncharacterized protein</fullName>
    </submittedName>
</protein>
<sequence>MRLAAVAGICQDNIIKYTTIKVFYINKNETLIVATAVFACACAAPSALLSNGILAYGAYPVASVNSGDLQAAAIDTNVAITDHARAAVDAVQEINDQAAEIHGKAINAAEDNAWQAVNAAQVAAAQVDGAVASVSPDAARHAVAPVAYSVPAVSYAASLSPALSAYSAPFIGARSIALQGYAHNPAFAYAARGLVYA</sequence>
<dbReference type="EMBL" id="OV170233">
    <property type="protein sequence ID" value="CAH0719295.1"/>
    <property type="molecule type" value="Genomic_DNA"/>
</dbReference>
<accession>A0A8J9YAK0</accession>
<proteinExistence type="predicted"/>